<dbReference type="GO" id="GO:0044550">
    <property type="term" value="P:secondary metabolite biosynthetic process"/>
    <property type="evidence" value="ECO:0007669"/>
    <property type="project" value="UniProtKB-ARBA"/>
</dbReference>
<evidence type="ECO:0000256" key="4">
    <source>
        <dbReference type="PIRSR" id="PIRSR000097-2"/>
    </source>
</evidence>
<dbReference type="EMBL" id="JAJJMA010022788">
    <property type="protein sequence ID" value="MCL7023490.1"/>
    <property type="molecule type" value="Genomic_DNA"/>
</dbReference>
<keyword evidence="1" id="KW-0521">NADP</keyword>
<feature type="active site" description="Proton donor" evidence="3">
    <location>
        <position position="55"/>
    </location>
</feature>
<gene>
    <name evidence="8" type="ORF">MKW94_001479</name>
    <name evidence="7" type="ORF">MKW94_019389</name>
</gene>
<dbReference type="CDD" id="cd19124">
    <property type="entry name" value="AKR_AKR4A_4B"/>
    <property type="match status" value="1"/>
</dbReference>
<dbReference type="SUPFAM" id="SSF51430">
    <property type="entry name" value="NAD(P)-linked oxidoreductase"/>
    <property type="match status" value="1"/>
</dbReference>
<evidence type="ECO:0000259" key="6">
    <source>
        <dbReference type="Pfam" id="PF00248"/>
    </source>
</evidence>
<dbReference type="PANTHER" id="PTHR11732">
    <property type="entry name" value="ALDO/KETO REDUCTASE"/>
    <property type="match status" value="1"/>
</dbReference>
<dbReference type="InterPro" id="IPR036812">
    <property type="entry name" value="NAD(P)_OxRdtase_dom_sf"/>
</dbReference>
<dbReference type="InterPro" id="IPR044497">
    <property type="entry name" value="AKR4A/B"/>
</dbReference>
<proteinExistence type="predicted"/>
<dbReference type="PIRSF" id="PIRSF000097">
    <property type="entry name" value="AKR"/>
    <property type="match status" value="1"/>
</dbReference>
<dbReference type="Gene3D" id="3.20.20.100">
    <property type="entry name" value="NADP-dependent oxidoreductase domain"/>
    <property type="match status" value="1"/>
</dbReference>
<feature type="binding site" evidence="4">
    <location>
        <position position="118"/>
    </location>
    <ligand>
        <name>substrate</name>
    </ligand>
</feature>
<dbReference type="PRINTS" id="PR00069">
    <property type="entry name" value="ALDKETRDTASE"/>
</dbReference>
<evidence type="ECO:0000256" key="5">
    <source>
        <dbReference type="PIRSR" id="PIRSR000097-3"/>
    </source>
</evidence>
<organism evidence="7 9">
    <name type="scientific">Papaver nudicaule</name>
    <name type="common">Iceland poppy</name>
    <dbReference type="NCBI Taxonomy" id="74823"/>
    <lineage>
        <taxon>Eukaryota</taxon>
        <taxon>Viridiplantae</taxon>
        <taxon>Streptophyta</taxon>
        <taxon>Embryophyta</taxon>
        <taxon>Tracheophyta</taxon>
        <taxon>Spermatophyta</taxon>
        <taxon>Magnoliopsida</taxon>
        <taxon>Ranunculales</taxon>
        <taxon>Papaveraceae</taxon>
        <taxon>Papaveroideae</taxon>
        <taxon>Papaver</taxon>
    </lineage>
</organism>
<feature type="site" description="Lowers pKa of active site Tyr" evidence="5">
    <location>
        <position position="85"/>
    </location>
</feature>
<comment type="caution">
    <text evidence="7">The sequence shown here is derived from an EMBL/GenBank/DDBJ whole genome shotgun (WGS) entry which is preliminary data.</text>
</comment>
<keyword evidence="2" id="KW-0560">Oxidoreductase</keyword>
<dbReference type="InterPro" id="IPR023210">
    <property type="entry name" value="NADP_OxRdtase_dom"/>
</dbReference>
<dbReference type="InterPro" id="IPR020471">
    <property type="entry name" value="AKR"/>
</dbReference>
<evidence type="ECO:0000313" key="8">
    <source>
        <dbReference type="EMBL" id="MCL7036244.1"/>
    </source>
</evidence>
<dbReference type="AlphaFoldDB" id="A0AA41RTI4"/>
<evidence type="ECO:0000256" key="1">
    <source>
        <dbReference type="ARBA" id="ARBA00022857"/>
    </source>
</evidence>
<name>A0AA41RTI4_PAPNU</name>
<accession>A0AA41RTI4</accession>
<dbReference type="PROSITE" id="PS00063">
    <property type="entry name" value="ALDOKETO_REDUCTASE_3"/>
    <property type="match status" value="1"/>
</dbReference>
<evidence type="ECO:0000313" key="7">
    <source>
        <dbReference type="EMBL" id="MCL7023490.1"/>
    </source>
</evidence>
<dbReference type="InterPro" id="IPR018170">
    <property type="entry name" value="Aldo/ket_reductase_CS"/>
</dbReference>
<reference evidence="7" key="1">
    <citation type="submission" date="2022-03" db="EMBL/GenBank/DDBJ databases">
        <title>A functionally conserved STORR gene fusion in Papaver species that diverged 16.8 million years ago.</title>
        <authorList>
            <person name="Catania T."/>
        </authorList>
    </citation>
    <scope>NUCLEOTIDE SEQUENCE</scope>
    <source>
        <strain evidence="7">S-191538</strain>
    </source>
</reference>
<evidence type="ECO:0000256" key="2">
    <source>
        <dbReference type="ARBA" id="ARBA00023002"/>
    </source>
</evidence>
<evidence type="ECO:0000313" key="9">
    <source>
        <dbReference type="Proteomes" id="UP001177140"/>
    </source>
</evidence>
<dbReference type="GO" id="GO:0016616">
    <property type="term" value="F:oxidoreductase activity, acting on the CH-OH group of donors, NAD or NADP as acceptor"/>
    <property type="evidence" value="ECO:0007669"/>
    <property type="project" value="InterPro"/>
</dbReference>
<protein>
    <recommendedName>
        <fullName evidence="6">NADP-dependent oxidoreductase domain-containing protein</fullName>
    </recommendedName>
</protein>
<dbReference type="Pfam" id="PF00248">
    <property type="entry name" value="Aldo_ket_red"/>
    <property type="match status" value="1"/>
</dbReference>
<feature type="domain" description="NADP-dependent oxidoreductase" evidence="6">
    <location>
        <begin position="19"/>
        <end position="292"/>
    </location>
</feature>
<sequence>METAIPKVTLRNGEMMPILGMGTASVPLAGLEETKVAILNAIKIGYRHFDTASIYQSEEFLGEAIAEALQLGLISTRDELFITSKLWCSDAHPDLVVPALQNSLRNLKLEYLELYLIHFPVSSKPFMKFEYPLKKEHLLPMDYKSVWAAMEDRKLGLTKAIGVSNFSCKKLQTILDTANIPPAVNQVETNPVWQNLKLREFCKAKGVVVTAYSPLGASEMPWPLAPNPVREAHELHEIAKARGKTHAQVCLRWVYEQGVSLLVKSFNEQRMKENLMIFDWELTRDDLVKISKIPQRKGVIGDDFVSEHEGGHIKTIEELWDEEV</sequence>
<evidence type="ECO:0000256" key="3">
    <source>
        <dbReference type="PIRSR" id="PIRSR000097-1"/>
    </source>
</evidence>
<dbReference type="Proteomes" id="UP001177140">
    <property type="component" value="Unassembled WGS sequence"/>
</dbReference>
<dbReference type="EMBL" id="JAJJMA010165754">
    <property type="protein sequence ID" value="MCL7036244.1"/>
    <property type="molecule type" value="Genomic_DNA"/>
</dbReference>
<dbReference type="PROSITE" id="PS00798">
    <property type="entry name" value="ALDOKETO_REDUCTASE_1"/>
    <property type="match status" value="1"/>
</dbReference>
<dbReference type="FunFam" id="3.20.20.100:FF:000014">
    <property type="entry name" value="NAD(P)-linked oxidoreductase superfamily protein"/>
    <property type="match status" value="1"/>
</dbReference>
<keyword evidence="9" id="KW-1185">Reference proteome</keyword>